<comment type="caution">
    <text evidence="1">The sequence shown here is derived from an EMBL/GenBank/DDBJ whole genome shotgun (WGS) entry which is preliminary data.</text>
</comment>
<dbReference type="EMBL" id="CM023486">
    <property type="protein sequence ID" value="KAH6929250.1"/>
    <property type="molecule type" value="Genomic_DNA"/>
</dbReference>
<dbReference type="Proteomes" id="UP000821845">
    <property type="component" value="Chromosome 6"/>
</dbReference>
<keyword evidence="2" id="KW-1185">Reference proteome</keyword>
<protein>
    <submittedName>
        <fullName evidence="1">Uncharacterized protein</fullName>
    </submittedName>
</protein>
<reference evidence="1" key="1">
    <citation type="submission" date="2020-05" db="EMBL/GenBank/DDBJ databases">
        <title>Large-scale comparative analyses of tick genomes elucidate their genetic diversity and vector capacities.</title>
        <authorList>
            <person name="Jia N."/>
            <person name="Wang J."/>
            <person name="Shi W."/>
            <person name="Du L."/>
            <person name="Sun Y."/>
            <person name="Zhan W."/>
            <person name="Jiang J."/>
            <person name="Wang Q."/>
            <person name="Zhang B."/>
            <person name="Ji P."/>
            <person name="Sakyi L.B."/>
            <person name="Cui X."/>
            <person name="Yuan T."/>
            <person name="Jiang B."/>
            <person name="Yang W."/>
            <person name="Lam T.T.-Y."/>
            <person name="Chang Q."/>
            <person name="Ding S."/>
            <person name="Wang X."/>
            <person name="Zhu J."/>
            <person name="Ruan X."/>
            <person name="Zhao L."/>
            <person name="Wei J."/>
            <person name="Que T."/>
            <person name="Du C."/>
            <person name="Cheng J."/>
            <person name="Dai P."/>
            <person name="Han X."/>
            <person name="Huang E."/>
            <person name="Gao Y."/>
            <person name="Liu J."/>
            <person name="Shao H."/>
            <person name="Ye R."/>
            <person name="Li L."/>
            <person name="Wei W."/>
            <person name="Wang X."/>
            <person name="Wang C."/>
            <person name="Yang T."/>
            <person name="Huo Q."/>
            <person name="Li W."/>
            <person name="Guo W."/>
            <person name="Chen H."/>
            <person name="Zhou L."/>
            <person name="Ni X."/>
            <person name="Tian J."/>
            <person name="Zhou Y."/>
            <person name="Sheng Y."/>
            <person name="Liu T."/>
            <person name="Pan Y."/>
            <person name="Xia L."/>
            <person name="Li J."/>
            <person name="Zhao F."/>
            <person name="Cao W."/>
        </authorList>
    </citation>
    <scope>NUCLEOTIDE SEQUENCE</scope>
    <source>
        <strain evidence="1">Hyas-2018</strain>
    </source>
</reference>
<accession>A0ACB7S3P2</accession>
<organism evidence="1 2">
    <name type="scientific">Hyalomma asiaticum</name>
    <name type="common">Tick</name>
    <dbReference type="NCBI Taxonomy" id="266040"/>
    <lineage>
        <taxon>Eukaryota</taxon>
        <taxon>Metazoa</taxon>
        <taxon>Ecdysozoa</taxon>
        <taxon>Arthropoda</taxon>
        <taxon>Chelicerata</taxon>
        <taxon>Arachnida</taxon>
        <taxon>Acari</taxon>
        <taxon>Parasitiformes</taxon>
        <taxon>Ixodida</taxon>
        <taxon>Ixodoidea</taxon>
        <taxon>Ixodidae</taxon>
        <taxon>Hyalomminae</taxon>
        <taxon>Hyalomma</taxon>
    </lineage>
</organism>
<evidence type="ECO:0000313" key="2">
    <source>
        <dbReference type="Proteomes" id="UP000821845"/>
    </source>
</evidence>
<name>A0ACB7S3P2_HYAAI</name>
<proteinExistence type="predicted"/>
<gene>
    <name evidence="1" type="ORF">HPB50_025217</name>
</gene>
<evidence type="ECO:0000313" key="1">
    <source>
        <dbReference type="EMBL" id="KAH6929250.1"/>
    </source>
</evidence>
<sequence>MIVSPYPHIHGRFHESQQLHRSCDSSTGGPILELQAVAHYDFYYIKTLLSNTWYSSHPTAGPPSASRDFVTREAAVDKQYGKIHIPAGTAIMAAVEYIHRDPRHWENPDQFNPDR</sequence>